<reference evidence="16 17" key="1">
    <citation type="submission" date="2017-01" db="EMBL/GenBank/DDBJ databases">
        <title>Novel large sulfur bacteria in the metagenomes of groundwater-fed chemosynthetic microbial mats in the Lake Huron basin.</title>
        <authorList>
            <person name="Sharrar A.M."/>
            <person name="Flood B.E."/>
            <person name="Bailey J.V."/>
            <person name="Jones D.S."/>
            <person name="Biddanda B."/>
            <person name="Ruberg S.A."/>
            <person name="Marcus D.N."/>
            <person name="Dick G.J."/>
        </authorList>
    </citation>
    <scope>NUCLEOTIDE SEQUENCE [LARGE SCALE GENOMIC DNA]</scope>
    <source>
        <strain evidence="16">A8</strain>
    </source>
</reference>
<keyword evidence="9" id="KW-0998">Cell outer membrane</keyword>
<evidence type="ECO:0000259" key="14">
    <source>
        <dbReference type="Pfam" id="PF03958"/>
    </source>
</evidence>
<feature type="domain" description="NolW-like" evidence="14">
    <location>
        <begin position="134"/>
        <end position="193"/>
    </location>
</feature>
<keyword evidence="8" id="KW-0472">Membrane</keyword>
<accession>A0A1Y1QS93</accession>
<dbReference type="InterPro" id="IPR013356">
    <property type="entry name" value="T2SS_GspD"/>
</dbReference>
<dbReference type="InterPro" id="IPR049371">
    <property type="entry name" value="GspD-like_N0"/>
</dbReference>
<keyword evidence="5" id="KW-0812">Transmembrane</keyword>
<dbReference type="NCBIfam" id="TIGR02517">
    <property type="entry name" value="type_II_gspD"/>
    <property type="match status" value="1"/>
</dbReference>
<comment type="caution">
    <text evidence="16">The sequence shown here is derived from an EMBL/GenBank/DDBJ whole genome shotgun (WGS) entry which is preliminary data.</text>
</comment>
<feature type="domain" description="NolW-like" evidence="14">
    <location>
        <begin position="199"/>
        <end position="271"/>
    </location>
</feature>
<evidence type="ECO:0000256" key="9">
    <source>
        <dbReference type="ARBA" id="ARBA00023237"/>
    </source>
</evidence>
<evidence type="ECO:0000256" key="2">
    <source>
        <dbReference type="ARBA" id="ARBA00006980"/>
    </source>
</evidence>
<keyword evidence="6 12" id="KW-0732">Signal</keyword>
<keyword evidence="7" id="KW-0653">Protein transport</keyword>
<feature type="region of interest" description="Disordered" evidence="11">
    <location>
        <begin position="638"/>
        <end position="689"/>
    </location>
</feature>
<dbReference type="PANTHER" id="PTHR30332">
    <property type="entry name" value="PROBABLE GENERAL SECRETION PATHWAY PROTEIN D"/>
    <property type="match status" value="1"/>
</dbReference>
<dbReference type="InterPro" id="IPR038591">
    <property type="entry name" value="NolW-like_sf"/>
</dbReference>
<evidence type="ECO:0000256" key="10">
    <source>
        <dbReference type="RuleBase" id="RU004004"/>
    </source>
</evidence>
<dbReference type="Pfam" id="PF21305">
    <property type="entry name" value="type_II_gspD_N0"/>
    <property type="match status" value="1"/>
</dbReference>
<sequence>MKSHHNKRHSLFSSSLLACSLWLLTTSAALNAEDATRINLQDTEIRQLIDIVAKTTGKNFIVDQQVRGKVTFISGNGLDKDGLYEAFLSVLQVHGFEAVETGDLIKIVPAGKARGNVAPMVADPAESDADATISQVVKLEYIPVTTAIQTLMPLSGQGETSILPNQASNTIAIKGKAQNVARLMEVIASVDKPNNEDFELVPLEYAVASQVAITLQGLIGGNAAAAAAGGMMAVGGKVSADERTNSVLISGDRQTRERMKSAIAKLDVKRAIEGDTKVIQLRYAKAEDVVNVLNGVAPNIQQYGASGAYYDYTPPGGAATGGVSADGTPSPGSGTSNVKVLADKSSNSIIISGPPTLQKNMIAVINQLDRRRAQVLVEAVIAEVSTDLSNQLGATLLANGANDGSGPVGYSNFGGLGTLAGIVGGIQANTIPSIPNGLLLAGGNNSFGAIVEALKGDAATNILSTPTLVTMDNEEAEITVGQEVPFITGKSTNAANDATNPFTTIERKDVGLKFKITPQINRGETVNLKIEQETSNVASSSSGASDLITNKRRITTNVMVEDGQILVLGGLIEDNYRDSESKVPVLGDIPFLGSAFRNNTTNKTKNNLMVFIHPIIMPDGKSADAYTRLKYQTMQQQQQRSKVLQRNRLSEGASTLPPDMNRVINGTADSLHNPPPRPPAPVKKFTQGQGTCNKADPFCGGVLQ</sequence>
<dbReference type="GO" id="GO:0009279">
    <property type="term" value="C:cell outer membrane"/>
    <property type="evidence" value="ECO:0007669"/>
    <property type="project" value="UniProtKB-SubCell"/>
</dbReference>
<evidence type="ECO:0000256" key="7">
    <source>
        <dbReference type="ARBA" id="ARBA00022927"/>
    </source>
</evidence>
<dbReference type="GO" id="GO:0015628">
    <property type="term" value="P:protein secretion by the type II secretion system"/>
    <property type="evidence" value="ECO:0007669"/>
    <property type="project" value="InterPro"/>
</dbReference>
<evidence type="ECO:0000313" key="17">
    <source>
        <dbReference type="Proteomes" id="UP000192491"/>
    </source>
</evidence>
<feature type="domain" description="NolW-like" evidence="14">
    <location>
        <begin position="276"/>
        <end position="374"/>
    </location>
</feature>
<proteinExistence type="inferred from homology"/>
<dbReference type="EMBL" id="MTEJ01000061">
    <property type="protein sequence ID" value="OQX12670.1"/>
    <property type="molecule type" value="Genomic_DNA"/>
</dbReference>
<comment type="subcellular location">
    <subcellularLocation>
        <location evidence="1 10">Cell outer membrane</location>
    </subcellularLocation>
</comment>
<evidence type="ECO:0000256" key="12">
    <source>
        <dbReference type="SAM" id="SignalP"/>
    </source>
</evidence>
<protein>
    <submittedName>
        <fullName evidence="16">Type II secretion system protein GspD</fullName>
    </submittedName>
</protein>
<dbReference type="GO" id="GO:0015627">
    <property type="term" value="C:type II protein secretion system complex"/>
    <property type="evidence" value="ECO:0007669"/>
    <property type="project" value="InterPro"/>
</dbReference>
<dbReference type="PANTHER" id="PTHR30332:SF24">
    <property type="entry name" value="SECRETIN GSPD-RELATED"/>
    <property type="match status" value="1"/>
</dbReference>
<dbReference type="PRINTS" id="PR00811">
    <property type="entry name" value="BCTERIALGSPD"/>
</dbReference>
<organism evidence="16 17">
    <name type="scientific">Thiothrix lacustris</name>
    <dbReference type="NCBI Taxonomy" id="525917"/>
    <lineage>
        <taxon>Bacteria</taxon>
        <taxon>Pseudomonadati</taxon>
        <taxon>Pseudomonadota</taxon>
        <taxon>Gammaproteobacteria</taxon>
        <taxon>Thiotrichales</taxon>
        <taxon>Thiotrichaceae</taxon>
        <taxon>Thiothrix</taxon>
    </lineage>
</organism>
<evidence type="ECO:0000256" key="3">
    <source>
        <dbReference type="ARBA" id="ARBA00022448"/>
    </source>
</evidence>
<feature type="chain" id="PRO_5012033482" evidence="12">
    <location>
        <begin position="32"/>
        <end position="704"/>
    </location>
</feature>
<evidence type="ECO:0000313" key="16">
    <source>
        <dbReference type="EMBL" id="OQX12670.1"/>
    </source>
</evidence>
<dbReference type="STRING" id="1123401.GCA_000621325_00521"/>
<name>A0A1Y1QS93_9GAMM</name>
<gene>
    <name evidence="16" type="ORF">BWK73_14360</name>
</gene>
<dbReference type="InterPro" id="IPR004846">
    <property type="entry name" value="T2SS/T3SS_dom"/>
</dbReference>
<dbReference type="Proteomes" id="UP000192491">
    <property type="component" value="Unassembled WGS sequence"/>
</dbReference>
<dbReference type="Pfam" id="PF03958">
    <property type="entry name" value="Secretin_N"/>
    <property type="match status" value="3"/>
</dbReference>
<dbReference type="InterPro" id="IPR050810">
    <property type="entry name" value="Bact_Secretion_Sys_Channel"/>
</dbReference>
<dbReference type="Pfam" id="PF00263">
    <property type="entry name" value="Secretin"/>
    <property type="match status" value="1"/>
</dbReference>
<evidence type="ECO:0000256" key="5">
    <source>
        <dbReference type="ARBA" id="ARBA00022692"/>
    </source>
</evidence>
<evidence type="ECO:0000256" key="4">
    <source>
        <dbReference type="ARBA" id="ARBA00022452"/>
    </source>
</evidence>
<keyword evidence="4" id="KW-1134">Transmembrane beta strand</keyword>
<dbReference type="InterPro" id="IPR005644">
    <property type="entry name" value="NolW-like"/>
</dbReference>
<evidence type="ECO:0000256" key="8">
    <source>
        <dbReference type="ARBA" id="ARBA00023136"/>
    </source>
</evidence>
<keyword evidence="3 10" id="KW-0813">Transport</keyword>
<evidence type="ECO:0000256" key="6">
    <source>
        <dbReference type="ARBA" id="ARBA00022729"/>
    </source>
</evidence>
<evidence type="ECO:0000256" key="1">
    <source>
        <dbReference type="ARBA" id="ARBA00004442"/>
    </source>
</evidence>
<dbReference type="InterPro" id="IPR001775">
    <property type="entry name" value="GspD/PilQ"/>
</dbReference>
<dbReference type="AlphaFoldDB" id="A0A1Y1QS93"/>
<feature type="signal peptide" evidence="12">
    <location>
        <begin position="1"/>
        <end position="31"/>
    </location>
</feature>
<feature type="domain" description="GspD-like N0" evidence="15">
    <location>
        <begin position="38"/>
        <end position="107"/>
    </location>
</feature>
<dbReference type="PROSITE" id="PS51257">
    <property type="entry name" value="PROKAR_LIPOPROTEIN"/>
    <property type="match status" value="1"/>
</dbReference>
<evidence type="ECO:0000256" key="11">
    <source>
        <dbReference type="SAM" id="MobiDB-lite"/>
    </source>
</evidence>
<dbReference type="Gene3D" id="3.30.1370.120">
    <property type="match status" value="3"/>
</dbReference>
<feature type="domain" description="Type II/III secretion system secretin-like" evidence="13">
    <location>
        <begin position="453"/>
        <end position="617"/>
    </location>
</feature>
<evidence type="ECO:0000259" key="13">
    <source>
        <dbReference type="Pfam" id="PF00263"/>
    </source>
</evidence>
<comment type="similarity">
    <text evidence="2">Belongs to the bacterial secretin family. GSP D subfamily.</text>
</comment>
<evidence type="ECO:0000259" key="15">
    <source>
        <dbReference type="Pfam" id="PF21305"/>
    </source>
</evidence>